<evidence type="ECO:0000256" key="3">
    <source>
        <dbReference type="ARBA" id="ARBA00023004"/>
    </source>
</evidence>
<keyword evidence="4" id="KW-0349">Heme</keyword>
<organism evidence="5 6">
    <name type="scientific">Macrophomina phaseolina</name>
    <dbReference type="NCBI Taxonomy" id="35725"/>
    <lineage>
        <taxon>Eukaryota</taxon>
        <taxon>Fungi</taxon>
        <taxon>Dikarya</taxon>
        <taxon>Ascomycota</taxon>
        <taxon>Pezizomycotina</taxon>
        <taxon>Dothideomycetes</taxon>
        <taxon>Dothideomycetes incertae sedis</taxon>
        <taxon>Botryosphaeriales</taxon>
        <taxon>Botryosphaeriaceae</taxon>
        <taxon>Macrophomina</taxon>
    </lineage>
</organism>
<protein>
    <submittedName>
        <fullName evidence="5">Cytochrome P450 oxidoreductase</fullName>
    </submittedName>
</protein>
<dbReference type="PANTHER" id="PTHR24305:SF190">
    <property type="entry name" value="P450, PUTATIVE (EUROFUNG)-RELATED"/>
    <property type="match status" value="1"/>
</dbReference>
<name>A0ABQ8GP36_9PEZI</name>
<dbReference type="InterPro" id="IPR017972">
    <property type="entry name" value="Cyt_P450_CS"/>
</dbReference>
<keyword evidence="3 4" id="KW-0408">Iron</keyword>
<gene>
    <name evidence="5" type="ORF">B0J12DRAFT_782406</name>
</gene>
<comment type="similarity">
    <text evidence="4">Belongs to the cytochrome P450 family.</text>
</comment>
<evidence type="ECO:0000313" key="6">
    <source>
        <dbReference type="Proteomes" id="UP000774617"/>
    </source>
</evidence>
<dbReference type="PANTHER" id="PTHR24305">
    <property type="entry name" value="CYTOCHROME P450"/>
    <property type="match status" value="1"/>
</dbReference>
<dbReference type="InterPro" id="IPR001128">
    <property type="entry name" value="Cyt_P450"/>
</dbReference>
<dbReference type="CDD" id="cd11060">
    <property type="entry name" value="CYP57A1-like"/>
    <property type="match status" value="1"/>
</dbReference>
<evidence type="ECO:0000256" key="1">
    <source>
        <dbReference type="ARBA" id="ARBA00001971"/>
    </source>
</evidence>
<evidence type="ECO:0000256" key="2">
    <source>
        <dbReference type="ARBA" id="ARBA00022723"/>
    </source>
</evidence>
<dbReference type="PRINTS" id="PR00385">
    <property type="entry name" value="P450"/>
</dbReference>
<dbReference type="InterPro" id="IPR050121">
    <property type="entry name" value="Cytochrome_P450_monoxygenase"/>
</dbReference>
<dbReference type="Pfam" id="PF00067">
    <property type="entry name" value="p450"/>
    <property type="match status" value="1"/>
</dbReference>
<proteinExistence type="inferred from homology"/>
<keyword evidence="2 4" id="KW-0479">Metal-binding</keyword>
<keyword evidence="4" id="KW-0560">Oxidoreductase</keyword>
<keyword evidence="6" id="KW-1185">Reference proteome</keyword>
<comment type="cofactor">
    <cofactor evidence="1">
        <name>heme</name>
        <dbReference type="ChEBI" id="CHEBI:30413"/>
    </cofactor>
</comment>
<sequence>MAIGAYVLLFALGALFIQSLLRTLWSPLRAVPGSFWAQFTRLWYLKEVWTGTFPQTNIELHDKHGPIVRIAPNEYSVDDPEAIKIIYGHGTAFTKGPWYRASQPPHQANLFTLSDQKRHAEERRKFASLYAMSSLVTMEQAVDHCIECIKDRFAEMARSKETFDLQWWMQCFAFDTIGEISVSKRFGFLDAGKDPLNIIDGIDGFLLYAARVGVYPWAHPLLFKVSSLLGTNGFSLAAKFAVDQVHAYKQNVQGETFLAKALRVHQEQPNKISQGDVLNICLMNVMAGSDTTSVSLTSVIWQLLKNPSALQKLRTEVDEMYNSGAIKETVVFAQAQKMSYLQAVIKEALRMHPATGLPISRVVPKGGATISGRFFPEGTIVGINAWVAHYNKQVYGDDVSEFRPERWLVSKEVEQTLERYWIPFGHGSRTCIGKNIALMEISKIIPQLVRHFDFSLVDPNKEPEMHNVWFVKQRGIKVSVKLREISRA</sequence>
<dbReference type="PROSITE" id="PS00086">
    <property type="entry name" value="CYTOCHROME_P450"/>
    <property type="match status" value="1"/>
</dbReference>
<accession>A0ABQ8GP36</accession>
<evidence type="ECO:0000256" key="4">
    <source>
        <dbReference type="RuleBase" id="RU000461"/>
    </source>
</evidence>
<dbReference type="Proteomes" id="UP000774617">
    <property type="component" value="Unassembled WGS sequence"/>
</dbReference>
<dbReference type="SUPFAM" id="SSF48264">
    <property type="entry name" value="Cytochrome P450"/>
    <property type="match status" value="1"/>
</dbReference>
<dbReference type="PRINTS" id="PR00463">
    <property type="entry name" value="EP450I"/>
</dbReference>
<keyword evidence="4" id="KW-0503">Monooxygenase</keyword>
<dbReference type="EMBL" id="JAGTJR010000004">
    <property type="protein sequence ID" value="KAH7061533.1"/>
    <property type="molecule type" value="Genomic_DNA"/>
</dbReference>
<dbReference type="Gene3D" id="1.10.630.10">
    <property type="entry name" value="Cytochrome P450"/>
    <property type="match status" value="1"/>
</dbReference>
<evidence type="ECO:0000313" key="5">
    <source>
        <dbReference type="EMBL" id="KAH7061533.1"/>
    </source>
</evidence>
<comment type="caution">
    <text evidence="5">The sequence shown here is derived from an EMBL/GenBank/DDBJ whole genome shotgun (WGS) entry which is preliminary data.</text>
</comment>
<reference evidence="5 6" key="1">
    <citation type="journal article" date="2021" name="Nat. Commun.">
        <title>Genetic determinants of endophytism in the Arabidopsis root mycobiome.</title>
        <authorList>
            <person name="Mesny F."/>
            <person name="Miyauchi S."/>
            <person name="Thiergart T."/>
            <person name="Pickel B."/>
            <person name="Atanasova L."/>
            <person name="Karlsson M."/>
            <person name="Huettel B."/>
            <person name="Barry K.W."/>
            <person name="Haridas S."/>
            <person name="Chen C."/>
            <person name="Bauer D."/>
            <person name="Andreopoulos W."/>
            <person name="Pangilinan J."/>
            <person name="LaButti K."/>
            <person name="Riley R."/>
            <person name="Lipzen A."/>
            <person name="Clum A."/>
            <person name="Drula E."/>
            <person name="Henrissat B."/>
            <person name="Kohler A."/>
            <person name="Grigoriev I.V."/>
            <person name="Martin F.M."/>
            <person name="Hacquard S."/>
        </authorList>
    </citation>
    <scope>NUCLEOTIDE SEQUENCE [LARGE SCALE GENOMIC DNA]</scope>
    <source>
        <strain evidence="5 6">MPI-SDFR-AT-0080</strain>
    </source>
</reference>
<dbReference type="InterPro" id="IPR036396">
    <property type="entry name" value="Cyt_P450_sf"/>
</dbReference>
<dbReference type="InterPro" id="IPR002401">
    <property type="entry name" value="Cyt_P450_E_grp-I"/>
</dbReference>